<dbReference type="EMBL" id="CAJNOW010000142">
    <property type="protein sequence ID" value="CAF1250923.1"/>
    <property type="molecule type" value="Genomic_DNA"/>
</dbReference>
<name>A0A815J158_9BILA</name>
<evidence type="ECO:0000256" key="1">
    <source>
        <dbReference type="SAM" id="MobiDB-lite"/>
    </source>
</evidence>
<dbReference type="Proteomes" id="UP000681720">
    <property type="component" value="Unassembled WGS sequence"/>
</dbReference>
<reference evidence="4" key="1">
    <citation type="submission" date="2021-02" db="EMBL/GenBank/DDBJ databases">
        <authorList>
            <person name="Nowell W R."/>
        </authorList>
    </citation>
    <scope>NUCLEOTIDE SEQUENCE</scope>
</reference>
<proteinExistence type="predicted"/>
<evidence type="ECO:0000256" key="2">
    <source>
        <dbReference type="SAM" id="SignalP"/>
    </source>
</evidence>
<evidence type="ECO:0000313" key="4">
    <source>
        <dbReference type="EMBL" id="CAF1370684.1"/>
    </source>
</evidence>
<gene>
    <name evidence="6" type="ORF">BYL167_LOCUS11779</name>
    <name evidence="4" type="ORF">CJN711_LOCUS20428</name>
    <name evidence="5" type="ORF">GIL414_LOCUS8644</name>
    <name evidence="3" type="ORF">KQP761_LOCUS2284</name>
</gene>
<dbReference type="Proteomes" id="UP000663834">
    <property type="component" value="Unassembled WGS sequence"/>
</dbReference>
<feature type="region of interest" description="Disordered" evidence="1">
    <location>
        <begin position="129"/>
        <end position="161"/>
    </location>
</feature>
<evidence type="ECO:0000313" key="5">
    <source>
        <dbReference type="EMBL" id="CAF3942196.1"/>
    </source>
</evidence>
<evidence type="ECO:0000313" key="3">
    <source>
        <dbReference type="EMBL" id="CAF1250923.1"/>
    </source>
</evidence>
<comment type="caution">
    <text evidence="4">The sequence shown here is derived from an EMBL/GenBank/DDBJ whole genome shotgun (WGS) entry which is preliminary data.</text>
</comment>
<dbReference type="Proteomes" id="UP000681967">
    <property type="component" value="Unassembled WGS sequence"/>
</dbReference>
<protein>
    <submittedName>
        <fullName evidence="4">Uncharacterized protein</fullName>
    </submittedName>
</protein>
<feature type="chain" id="PRO_5036411776" evidence="2">
    <location>
        <begin position="27"/>
        <end position="241"/>
    </location>
</feature>
<feature type="compositionally biased region" description="Acidic residues" evidence="1">
    <location>
        <begin position="135"/>
        <end position="144"/>
    </location>
</feature>
<dbReference type="AlphaFoldDB" id="A0A815J158"/>
<dbReference type="EMBL" id="CAJOBH010003774">
    <property type="protein sequence ID" value="CAF3965397.1"/>
    <property type="molecule type" value="Genomic_DNA"/>
</dbReference>
<evidence type="ECO:0000313" key="6">
    <source>
        <dbReference type="EMBL" id="CAF3965397.1"/>
    </source>
</evidence>
<dbReference type="OrthoDB" id="10059465at2759"/>
<sequence length="241" mass="26966">MLSEILAVFSITLCSSLFLSTTCVHGLPKSSSTTHHYNRLHPSADSSSSLRLLRRHPIPSIDYDLGGDISQMLIGESNELPSTMNDHDDDSSFLASSLDAIHEPSDFYRQPSSSKSSLSRKLLLLLNKQHQQKQEEEDENEDENEKQNKRSSISSNNKPSSLMAQFNLNSALATGGHADPLHTNSDPNHSQSNDATRLSPGLKLLIEKNPLARIWISLLIQKLSEEQSVPYIFKYGRRRKK</sequence>
<dbReference type="Proteomes" id="UP000663855">
    <property type="component" value="Unassembled WGS sequence"/>
</dbReference>
<dbReference type="EMBL" id="CAJNOV010009531">
    <property type="protein sequence ID" value="CAF1370684.1"/>
    <property type="molecule type" value="Genomic_DNA"/>
</dbReference>
<accession>A0A815J158</accession>
<keyword evidence="2" id="KW-0732">Signal</keyword>
<feature type="compositionally biased region" description="Low complexity" evidence="1">
    <location>
        <begin position="150"/>
        <end position="161"/>
    </location>
</feature>
<feature type="region of interest" description="Disordered" evidence="1">
    <location>
        <begin position="173"/>
        <end position="196"/>
    </location>
</feature>
<dbReference type="EMBL" id="CAJOBJ010002828">
    <property type="protein sequence ID" value="CAF3942196.1"/>
    <property type="molecule type" value="Genomic_DNA"/>
</dbReference>
<feature type="signal peptide" evidence="2">
    <location>
        <begin position="1"/>
        <end position="26"/>
    </location>
</feature>
<evidence type="ECO:0000313" key="7">
    <source>
        <dbReference type="Proteomes" id="UP000663855"/>
    </source>
</evidence>
<feature type="compositionally biased region" description="Polar residues" evidence="1">
    <location>
        <begin position="182"/>
        <end position="196"/>
    </location>
</feature>
<organism evidence="4 7">
    <name type="scientific">Rotaria magnacalcarata</name>
    <dbReference type="NCBI Taxonomy" id="392030"/>
    <lineage>
        <taxon>Eukaryota</taxon>
        <taxon>Metazoa</taxon>
        <taxon>Spiralia</taxon>
        <taxon>Gnathifera</taxon>
        <taxon>Rotifera</taxon>
        <taxon>Eurotatoria</taxon>
        <taxon>Bdelloidea</taxon>
        <taxon>Philodinida</taxon>
        <taxon>Philodinidae</taxon>
        <taxon>Rotaria</taxon>
    </lineage>
</organism>